<comment type="caution">
    <text evidence="1">The sequence shown here is derived from an EMBL/GenBank/DDBJ whole genome shotgun (WGS) entry which is preliminary data.</text>
</comment>
<organism evidence="1 2">
    <name type="scientific">Peribacillus huizhouensis</name>
    <dbReference type="NCBI Taxonomy" id="1501239"/>
    <lineage>
        <taxon>Bacteria</taxon>
        <taxon>Bacillati</taxon>
        <taxon>Bacillota</taxon>
        <taxon>Bacilli</taxon>
        <taxon>Bacillales</taxon>
        <taxon>Bacillaceae</taxon>
        <taxon>Peribacillus</taxon>
    </lineage>
</organism>
<evidence type="ECO:0008006" key="3">
    <source>
        <dbReference type="Google" id="ProtNLM"/>
    </source>
</evidence>
<evidence type="ECO:0000313" key="1">
    <source>
        <dbReference type="EMBL" id="MBA9025366.1"/>
    </source>
</evidence>
<gene>
    <name evidence="1" type="ORF">HNP81_000648</name>
</gene>
<reference evidence="1 2" key="1">
    <citation type="submission" date="2020-08" db="EMBL/GenBank/DDBJ databases">
        <title>Genomic Encyclopedia of Type Strains, Phase IV (KMG-IV): sequencing the most valuable type-strain genomes for metagenomic binning, comparative biology and taxonomic classification.</title>
        <authorList>
            <person name="Goeker M."/>
        </authorList>
    </citation>
    <scope>NUCLEOTIDE SEQUENCE [LARGE SCALE GENOMIC DNA]</scope>
    <source>
        <strain evidence="1 2">DSM 105481</strain>
    </source>
</reference>
<keyword evidence="2" id="KW-1185">Reference proteome</keyword>
<protein>
    <recommendedName>
        <fullName evidence="3">XkdX family protein</fullName>
    </recommendedName>
</protein>
<sequence length="42" mass="4942">MSYSQRTQKKIVGYSAIFRKLGIITEQEYNQIKQTYVVKNAD</sequence>
<dbReference type="RefSeq" id="WP_268745211.1">
    <property type="nucleotide sequence ID" value="NZ_JACJHX010000001.1"/>
</dbReference>
<evidence type="ECO:0000313" key="2">
    <source>
        <dbReference type="Proteomes" id="UP000626697"/>
    </source>
</evidence>
<name>A0ABR6CJX7_9BACI</name>
<proteinExistence type="predicted"/>
<accession>A0ABR6CJX7</accession>
<dbReference type="EMBL" id="JACJHX010000001">
    <property type="protein sequence ID" value="MBA9025366.1"/>
    <property type="molecule type" value="Genomic_DNA"/>
</dbReference>
<dbReference type="Proteomes" id="UP000626697">
    <property type="component" value="Unassembled WGS sequence"/>
</dbReference>